<comment type="subcellular location">
    <subcellularLocation>
        <location evidence="1">Cell membrane</location>
        <topology evidence="1">Multi-pass membrane protein</topology>
    </subcellularLocation>
</comment>
<organism evidence="16 17">
    <name type="scientific">Strigamia maritima</name>
    <name type="common">European centipede</name>
    <name type="synonym">Geophilus maritimus</name>
    <dbReference type="NCBI Taxonomy" id="126957"/>
    <lineage>
        <taxon>Eukaryota</taxon>
        <taxon>Metazoa</taxon>
        <taxon>Ecdysozoa</taxon>
        <taxon>Arthropoda</taxon>
        <taxon>Myriapoda</taxon>
        <taxon>Chilopoda</taxon>
        <taxon>Pleurostigmophora</taxon>
        <taxon>Geophilomorpha</taxon>
        <taxon>Linotaeniidae</taxon>
        <taxon>Strigamia</taxon>
    </lineage>
</organism>
<dbReference type="InterPro" id="IPR001320">
    <property type="entry name" value="Iontro_rcpt_C"/>
</dbReference>
<keyword evidence="8 13" id="KW-0472">Membrane</keyword>
<dbReference type="PANTHER" id="PTHR42643">
    <property type="entry name" value="IONOTROPIC RECEPTOR 20A-RELATED"/>
    <property type="match status" value="1"/>
</dbReference>
<keyword evidence="4" id="KW-1003">Cell membrane</keyword>
<evidence type="ECO:0000256" key="9">
    <source>
        <dbReference type="ARBA" id="ARBA00023170"/>
    </source>
</evidence>
<keyword evidence="6 13" id="KW-1133">Transmembrane helix</keyword>
<evidence type="ECO:0000256" key="3">
    <source>
        <dbReference type="ARBA" id="ARBA00022448"/>
    </source>
</evidence>
<dbReference type="Proteomes" id="UP000014500">
    <property type="component" value="Unassembled WGS sequence"/>
</dbReference>
<name>T1JJP7_STRMM</name>
<keyword evidence="11" id="KW-1071">Ligand-gated ion channel</keyword>
<dbReference type="GO" id="GO:0005886">
    <property type="term" value="C:plasma membrane"/>
    <property type="evidence" value="ECO:0007669"/>
    <property type="project" value="UniProtKB-SubCell"/>
</dbReference>
<dbReference type="GO" id="GO:0015276">
    <property type="term" value="F:ligand-gated monoatomic ion channel activity"/>
    <property type="evidence" value="ECO:0007669"/>
    <property type="project" value="InterPro"/>
</dbReference>
<dbReference type="AlphaFoldDB" id="T1JJP7"/>
<feature type="transmembrane region" description="Helical" evidence="13">
    <location>
        <begin position="171"/>
        <end position="190"/>
    </location>
</feature>
<protein>
    <recommendedName>
        <fullName evidence="18">Ionotropic glutamate receptor L-glutamate and glycine-binding domain-containing protein</fullName>
    </recommendedName>
</protein>
<accession>T1JJP7</accession>
<dbReference type="PANTHER" id="PTHR42643:SF24">
    <property type="entry name" value="IONOTROPIC RECEPTOR 60A"/>
    <property type="match status" value="1"/>
</dbReference>
<feature type="transmembrane region" description="Helical" evidence="13">
    <location>
        <begin position="144"/>
        <end position="165"/>
    </location>
</feature>
<reference evidence="17" key="1">
    <citation type="submission" date="2011-05" db="EMBL/GenBank/DDBJ databases">
        <authorList>
            <person name="Richards S.R."/>
            <person name="Qu J."/>
            <person name="Jiang H."/>
            <person name="Jhangiani S.N."/>
            <person name="Agravi P."/>
            <person name="Goodspeed R."/>
            <person name="Gross S."/>
            <person name="Mandapat C."/>
            <person name="Jackson L."/>
            <person name="Mathew T."/>
            <person name="Pu L."/>
            <person name="Thornton R."/>
            <person name="Saada N."/>
            <person name="Wilczek-Boney K.B."/>
            <person name="Lee S."/>
            <person name="Kovar C."/>
            <person name="Wu Y."/>
            <person name="Scherer S.E."/>
            <person name="Worley K.C."/>
            <person name="Muzny D.M."/>
            <person name="Gibbs R."/>
        </authorList>
    </citation>
    <scope>NUCLEOTIDE SEQUENCE</scope>
    <source>
        <strain evidence="17">Brora</strain>
    </source>
</reference>
<dbReference type="Gene3D" id="3.40.190.10">
    <property type="entry name" value="Periplasmic binding protein-like II"/>
    <property type="match status" value="1"/>
</dbReference>
<dbReference type="EMBL" id="AFFK01018784">
    <property type="status" value="NOT_ANNOTATED_CDS"/>
    <property type="molecule type" value="Genomic_DNA"/>
</dbReference>
<sequence>MSNKASILESVSMVGIIQNDTENQYLERECSPRITLNQLNESVLLGGYFGQVFNFFNIKFNISFKITQNEQFGAFKNGSWTGMIGDLTYGVSDICADISMTSHRGDYVNFSPAFYPNYVVIIHRKLDYHEWNYTFYGQPYNKEMWLCVLGISLVVILLKVLENYVLRRKHFGSWVTNFINKVLLCWPIVLQGFNVNFSSKSLKLIFGIYVAFSMMLLICYNSELTSLLATTHTEIPFTSLEDMIETTNYLPVILKGTSTEDIFLKTPFNNTNVFRATTFIEGIEKTYGGKFGCVTAWKNFIHLFGSNCSFAIAEHSVRTEFISLGYSKQFANKDFFNYKILLLKQYGILSAEYKRFFPDKHGCVENQFNPVSFGYIIGPFIFLMSAILLSLIFGMFELIMMNLFYV</sequence>
<keyword evidence="17" id="KW-1185">Reference proteome</keyword>
<keyword evidence="5 13" id="KW-0812">Transmembrane</keyword>
<evidence type="ECO:0000259" key="15">
    <source>
        <dbReference type="Pfam" id="PF10613"/>
    </source>
</evidence>
<evidence type="ECO:0000256" key="2">
    <source>
        <dbReference type="ARBA" id="ARBA00008685"/>
    </source>
</evidence>
<dbReference type="InterPro" id="IPR052192">
    <property type="entry name" value="Insect_Ionotropic_Sensory_Rcpt"/>
</dbReference>
<keyword evidence="9" id="KW-0675">Receptor</keyword>
<feature type="domain" description="Ionotropic glutamate receptor L-glutamate and glycine-binding" evidence="15">
    <location>
        <begin position="57"/>
        <end position="125"/>
    </location>
</feature>
<proteinExistence type="inferred from homology"/>
<dbReference type="PhylomeDB" id="T1JJP7"/>
<keyword evidence="12" id="KW-0407">Ion channel</keyword>
<evidence type="ECO:0000313" key="16">
    <source>
        <dbReference type="EnsemblMetazoa" id="SMAR014077-PA"/>
    </source>
</evidence>
<dbReference type="GO" id="GO:0050906">
    <property type="term" value="P:detection of stimulus involved in sensory perception"/>
    <property type="evidence" value="ECO:0007669"/>
    <property type="project" value="UniProtKB-ARBA"/>
</dbReference>
<dbReference type="STRING" id="126957.T1JJP7"/>
<evidence type="ECO:0000259" key="14">
    <source>
        <dbReference type="Pfam" id="PF00060"/>
    </source>
</evidence>
<evidence type="ECO:0000313" key="17">
    <source>
        <dbReference type="Proteomes" id="UP000014500"/>
    </source>
</evidence>
<keyword evidence="7" id="KW-0406">Ion transport</keyword>
<keyword evidence="3" id="KW-0813">Transport</keyword>
<evidence type="ECO:0000256" key="4">
    <source>
        <dbReference type="ARBA" id="ARBA00022475"/>
    </source>
</evidence>
<keyword evidence="10" id="KW-0325">Glycoprotein</keyword>
<feature type="transmembrane region" description="Helical" evidence="13">
    <location>
        <begin position="373"/>
        <end position="396"/>
    </location>
</feature>
<evidence type="ECO:0000256" key="10">
    <source>
        <dbReference type="ARBA" id="ARBA00023180"/>
    </source>
</evidence>
<evidence type="ECO:0000256" key="11">
    <source>
        <dbReference type="ARBA" id="ARBA00023286"/>
    </source>
</evidence>
<dbReference type="InterPro" id="IPR019594">
    <property type="entry name" value="Glu/Gly-bd"/>
</dbReference>
<dbReference type="Pfam" id="PF10613">
    <property type="entry name" value="Lig_chan-Glu_bd"/>
    <property type="match status" value="1"/>
</dbReference>
<dbReference type="eggNOG" id="KOG1052">
    <property type="taxonomic scope" value="Eukaryota"/>
</dbReference>
<evidence type="ECO:0000256" key="13">
    <source>
        <dbReference type="SAM" id="Phobius"/>
    </source>
</evidence>
<evidence type="ECO:0000256" key="7">
    <source>
        <dbReference type="ARBA" id="ARBA00023065"/>
    </source>
</evidence>
<evidence type="ECO:0008006" key="18">
    <source>
        <dbReference type="Google" id="ProtNLM"/>
    </source>
</evidence>
<comment type="similarity">
    <text evidence="2">Belongs to the glutamate-gated ion channel (TC 1.A.10.1) family.</text>
</comment>
<feature type="domain" description="Ionotropic glutamate receptor C-terminal" evidence="14">
    <location>
        <begin position="143"/>
        <end position="305"/>
    </location>
</feature>
<dbReference type="HOGENOM" id="CLU_037166_0_0_1"/>
<evidence type="ECO:0000256" key="12">
    <source>
        <dbReference type="ARBA" id="ARBA00023303"/>
    </source>
</evidence>
<reference evidence="16" key="2">
    <citation type="submission" date="2015-02" db="UniProtKB">
        <authorList>
            <consortium name="EnsemblMetazoa"/>
        </authorList>
    </citation>
    <scope>IDENTIFICATION</scope>
</reference>
<feature type="transmembrane region" description="Helical" evidence="13">
    <location>
        <begin position="202"/>
        <end position="218"/>
    </location>
</feature>
<evidence type="ECO:0000256" key="1">
    <source>
        <dbReference type="ARBA" id="ARBA00004651"/>
    </source>
</evidence>
<evidence type="ECO:0000256" key="5">
    <source>
        <dbReference type="ARBA" id="ARBA00022692"/>
    </source>
</evidence>
<dbReference type="Gene3D" id="1.10.287.70">
    <property type="match status" value="1"/>
</dbReference>
<evidence type="ECO:0000256" key="6">
    <source>
        <dbReference type="ARBA" id="ARBA00022989"/>
    </source>
</evidence>
<evidence type="ECO:0000256" key="8">
    <source>
        <dbReference type="ARBA" id="ARBA00023136"/>
    </source>
</evidence>
<dbReference type="SUPFAM" id="SSF53850">
    <property type="entry name" value="Periplasmic binding protein-like II"/>
    <property type="match status" value="1"/>
</dbReference>
<dbReference type="Pfam" id="PF00060">
    <property type="entry name" value="Lig_chan"/>
    <property type="match status" value="1"/>
</dbReference>
<dbReference type="EnsemblMetazoa" id="SMAR014077-RA">
    <property type="protein sequence ID" value="SMAR014077-PA"/>
    <property type="gene ID" value="SMAR014077"/>
</dbReference>